<organism evidence="12 13">
    <name type="scientific">Wallemia hederae</name>
    <dbReference type="NCBI Taxonomy" id="1540922"/>
    <lineage>
        <taxon>Eukaryota</taxon>
        <taxon>Fungi</taxon>
        <taxon>Dikarya</taxon>
        <taxon>Basidiomycota</taxon>
        <taxon>Wallemiomycotina</taxon>
        <taxon>Wallemiomycetes</taxon>
        <taxon>Wallemiales</taxon>
        <taxon>Wallemiaceae</taxon>
        <taxon>Wallemia</taxon>
    </lineage>
</organism>
<keyword evidence="6 10" id="KW-0472">Membrane</keyword>
<feature type="transmembrane region" description="Helical" evidence="10">
    <location>
        <begin position="382"/>
        <end position="405"/>
    </location>
</feature>
<evidence type="ECO:0000313" key="13">
    <source>
        <dbReference type="Proteomes" id="UP000310189"/>
    </source>
</evidence>
<evidence type="ECO:0000313" key="12">
    <source>
        <dbReference type="EMBL" id="TIA89553.1"/>
    </source>
</evidence>
<dbReference type="InterPro" id="IPR005828">
    <property type="entry name" value="MFS_sugar_transport-like"/>
</dbReference>
<feature type="transmembrane region" description="Helical" evidence="10">
    <location>
        <begin position="193"/>
        <end position="212"/>
    </location>
</feature>
<feature type="transmembrane region" description="Helical" evidence="10">
    <location>
        <begin position="20"/>
        <end position="36"/>
    </location>
</feature>
<comment type="caution">
    <text evidence="12">The sequence shown here is derived from an EMBL/GenBank/DDBJ whole genome shotgun (WGS) entry which is preliminary data.</text>
</comment>
<comment type="subcellular location">
    <subcellularLocation>
        <location evidence="1">Membrane</location>
        <topology evidence="1">Multi-pass membrane protein</topology>
    </subcellularLocation>
</comment>
<feature type="transmembrane region" description="Helical" evidence="10">
    <location>
        <begin position="417"/>
        <end position="440"/>
    </location>
</feature>
<dbReference type="EMBL" id="SPNW01000026">
    <property type="protein sequence ID" value="TIA89553.1"/>
    <property type="molecule type" value="Genomic_DNA"/>
</dbReference>
<keyword evidence="13" id="KW-1185">Reference proteome</keyword>
<evidence type="ECO:0000259" key="11">
    <source>
        <dbReference type="PROSITE" id="PS50850"/>
    </source>
</evidence>
<keyword evidence="4 10" id="KW-0812">Transmembrane</keyword>
<evidence type="ECO:0000256" key="1">
    <source>
        <dbReference type="ARBA" id="ARBA00004141"/>
    </source>
</evidence>
<dbReference type="Pfam" id="PF00083">
    <property type="entry name" value="Sugar_tr"/>
    <property type="match status" value="1"/>
</dbReference>
<comment type="similarity">
    <text evidence="2 8">Belongs to the major facilitator superfamily. Sugar transporter (TC 2.A.1.1) family.</text>
</comment>
<dbReference type="GO" id="GO:0005351">
    <property type="term" value="F:carbohydrate:proton symporter activity"/>
    <property type="evidence" value="ECO:0007669"/>
    <property type="project" value="TreeGrafter"/>
</dbReference>
<evidence type="ECO:0000256" key="8">
    <source>
        <dbReference type="RuleBase" id="RU003346"/>
    </source>
</evidence>
<evidence type="ECO:0000256" key="5">
    <source>
        <dbReference type="ARBA" id="ARBA00022989"/>
    </source>
</evidence>
<reference evidence="12 13" key="1">
    <citation type="submission" date="2019-03" db="EMBL/GenBank/DDBJ databases">
        <title>Sequencing 23 genomes of Wallemia ichthyophaga.</title>
        <authorList>
            <person name="Gostincar C."/>
        </authorList>
    </citation>
    <scope>NUCLEOTIDE SEQUENCE [LARGE SCALE GENOMIC DNA]</scope>
    <source>
        <strain evidence="12 13">EXF-5753</strain>
    </source>
</reference>
<keyword evidence="3 8" id="KW-0813">Transport</keyword>
<feature type="transmembrane region" description="Helical" evidence="10">
    <location>
        <begin position="100"/>
        <end position="118"/>
    </location>
</feature>
<dbReference type="InterPro" id="IPR036259">
    <property type="entry name" value="MFS_trans_sf"/>
</dbReference>
<dbReference type="SUPFAM" id="SSF103473">
    <property type="entry name" value="MFS general substrate transporter"/>
    <property type="match status" value="1"/>
</dbReference>
<feature type="transmembrane region" description="Helical" evidence="10">
    <location>
        <begin position="452"/>
        <end position="470"/>
    </location>
</feature>
<dbReference type="AlphaFoldDB" id="A0A4V4LTA3"/>
<comment type="catalytic activity">
    <reaction evidence="7">
        <text>myo-inositol(out) + H(+)(out) = myo-inositol(in) + H(+)(in)</text>
        <dbReference type="Rhea" id="RHEA:60364"/>
        <dbReference type="ChEBI" id="CHEBI:15378"/>
        <dbReference type="ChEBI" id="CHEBI:17268"/>
    </reaction>
</comment>
<feature type="transmembrane region" description="Helical" evidence="10">
    <location>
        <begin position="350"/>
        <end position="370"/>
    </location>
</feature>
<proteinExistence type="inferred from homology"/>
<dbReference type="PRINTS" id="PR00171">
    <property type="entry name" value="SUGRTRNSPORT"/>
</dbReference>
<dbReference type="InterPro" id="IPR050360">
    <property type="entry name" value="MFS_Sugar_Transporters"/>
</dbReference>
<evidence type="ECO:0000256" key="7">
    <source>
        <dbReference type="ARBA" id="ARBA00049119"/>
    </source>
</evidence>
<feature type="transmembrane region" description="Helical" evidence="10">
    <location>
        <begin position="282"/>
        <end position="311"/>
    </location>
</feature>
<dbReference type="FunFam" id="1.20.1250.20:FF:000078">
    <property type="entry name" value="MFS maltose transporter, putative"/>
    <property type="match status" value="1"/>
</dbReference>
<dbReference type="PANTHER" id="PTHR48022:SF77">
    <property type="entry name" value="MAJOR FACILITATOR SUPERFAMILY (MFS) PROFILE DOMAIN-CONTAINING PROTEIN"/>
    <property type="match status" value="1"/>
</dbReference>
<feature type="transmembrane region" description="Helical" evidence="10">
    <location>
        <begin position="124"/>
        <end position="148"/>
    </location>
</feature>
<accession>A0A4V4LTA3</accession>
<evidence type="ECO:0000256" key="4">
    <source>
        <dbReference type="ARBA" id="ARBA00022692"/>
    </source>
</evidence>
<dbReference type="PROSITE" id="PS50850">
    <property type="entry name" value="MFS"/>
    <property type="match status" value="1"/>
</dbReference>
<protein>
    <recommendedName>
        <fullName evidence="11">Major facilitator superfamily (MFS) profile domain-containing protein</fullName>
    </recommendedName>
</protein>
<dbReference type="InterPro" id="IPR020846">
    <property type="entry name" value="MFS_dom"/>
</dbReference>
<feature type="transmembrane region" description="Helical" evidence="10">
    <location>
        <begin position="317"/>
        <end position="338"/>
    </location>
</feature>
<dbReference type="Proteomes" id="UP000310189">
    <property type="component" value="Unassembled WGS sequence"/>
</dbReference>
<dbReference type="GO" id="GO:0016020">
    <property type="term" value="C:membrane"/>
    <property type="evidence" value="ECO:0007669"/>
    <property type="project" value="UniProtKB-SubCell"/>
</dbReference>
<dbReference type="Gene3D" id="1.20.1250.20">
    <property type="entry name" value="MFS general substrate transporter like domains"/>
    <property type="match status" value="1"/>
</dbReference>
<evidence type="ECO:0000256" key="6">
    <source>
        <dbReference type="ARBA" id="ARBA00023136"/>
    </source>
</evidence>
<dbReference type="InterPro" id="IPR003663">
    <property type="entry name" value="Sugar/inositol_transpt"/>
</dbReference>
<gene>
    <name evidence="12" type="ORF">E3P99_01987</name>
</gene>
<feature type="transmembrane region" description="Helical" evidence="10">
    <location>
        <begin position="73"/>
        <end position="93"/>
    </location>
</feature>
<evidence type="ECO:0000256" key="9">
    <source>
        <dbReference type="SAM" id="MobiDB-lite"/>
    </source>
</evidence>
<evidence type="ECO:0000256" key="2">
    <source>
        <dbReference type="ARBA" id="ARBA00010992"/>
    </source>
</evidence>
<keyword evidence="5 10" id="KW-1133">Transmembrane helix</keyword>
<feature type="domain" description="Major facilitator superfamily (MFS) profile" evidence="11">
    <location>
        <begin position="23"/>
        <end position="474"/>
    </location>
</feature>
<feature type="transmembrane region" description="Helical" evidence="10">
    <location>
        <begin position="160"/>
        <end position="181"/>
    </location>
</feature>
<evidence type="ECO:0000256" key="3">
    <source>
        <dbReference type="ARBA" id="ARBA00022448"/>
    </source>
</evidence>
<dbReference type="PANTHER" id="PTHR48022">
    <property type="entry name" value="PLASTIDIC GLUCOSE TRANSPORTER 4"/>
    <property type="match status" value="1"/>
</dbReference>
<dbReference type="OrthoDB" id="6612291at2759"/>
<name>A0A4V4LTA3_9BASI</name>
<feature type="region of interest" description="Disordered" evidence="9">
    <location>
        <begin position="512"/>
        <end position="532"/>
    </location>
</feature>
<evidence type="ECO:0000256" key="10">
    <source>
        <dbReference type="SAM" id="Phobius"/>
    </source>
</evidence>
<dbReference type="PROSITE" id="PS00217">
    <property type="entry name" value="SUGAR_TRANSPORT_2"/>
    <property type="match status" value="1"/>
</dbReference>
<sequence>MRDFKYIMEDGLLSAKYRRPLCYAGIAVLGAVLYGYDGTYFTSVLETERWKQDFGECDPQGNNCKFPSEDKSLFTSIVFVGELVGALSSSVIGDYFGRKGLFLSACLMGIIGTILQVARVGDHAIFVVGRLILGICVGMMSNGAPLYLSEIVPSEIRAAVVGSWQCLLALGQVIGAGVGLGVHDRPDTGAWRIPTTLNLMFVVLIILGQLIIPESPRWLVSRDKTERAEKALWKIHGARPDAQACVDEEMNSFNQTKDDEMQSSGKDASWAAVFAPGNRRKLFLTCGVLICQQISGIQIVFSYIAVIAASLEIGNKFVITIAICVVELVGVIVSFGIVNRYGRRPLLMSTGAIMGVFLIIMGLLGVGNYVNEDMSHVYNKVVIAMYFLFTFAFNLAWGPLAWVCASELSGGRCKNKIMSLGTSCFWISAFVVTFTLPYLYDEDKANIQSMVSLIYGFLSIVTVAFVFFFLPETRGRSLEEIIYMFEKKVPTRQWDQFDTSKMVMVNEKRQRFSGEAEHVEDNEQKLEKKDSA</sequence>
<dbReference type="InterPro" id="IPR005829">
    <property type="entry name" value="Sugar_transporter_CS"/>
</dbReference>
<dbReference type="NCBIfam" id="TIGR00879">
    <property type="entry name" value="SP"/>
    <property type="match status" value="1"/>
</dbReference>